<evidence type="ECO:0000313" key="12">
    <source>
        <dbReference type="EMBL" id="PIQ73699.1"/>
    </source>
</evidence>
<protein>
    <recommendedName>
        <fullName evidence="9">GMP synthase [glutamine-hydrolyzing]</fullName>
        <ecNumber evidence="9">6.3.5.2</ecNumber>
    </recommendedName>
    <alternativeName>
        <fullName evidence="9">GMP synthetase</fullName>
    </alternativeName>
    <alternativeName>
        <fullName evidence="9">Glutamine amidotransferase</fullName>
    </alternativeName>
</protein>
<dbReference type="InterPro" id="IPR004739">
    <property type="entry name" value="GMP_synth_GATase"/>
</dbReference>
<dbReference type="Gene3D" id="3.40.50.620">
    <property type="entry name" value="HUPs"/>
    <property type="match status" value="1"/>
</dbReference>
<feature type="active site" description="Nucleophile" evidence="9">
    <location>
        <position position="78"/>
    </location>
</feature>
<organism evidence="12 13">
    <name type="scientific">Candidatus Roizmanbacteria bacterium CG11_big_fil_rev_8_21_14_0_20_36_8</name>
    <dbReference type="NCBI Taxonomy" id="1974856"/>
    <lineage>
        <taxon>Bacteria</taxon>
        <taxon>Candidatus Roizmaniibacteriota</taxon>
    </lineage>
</organism>
<dbReference type="InterPro" id="IPR017926">
    <property type="entry name" value="GATASE"/>
</dbReference>
<evidence type="ECO:0000256" key="4">
    <source>
        <dbReference type="ARBA" id="ARBA00022741"/>
    </source>
</evidence>
<dbReference type="EMBL" id="PCVM01000023">
    <property type="protein sequence ID" value="PIQ73699.1"/>
    <property type="molecule type" value="Genomic_DNA"/>
</dbReference>
<keyword evidence="5 9" id="KW-0332">GMP biosynthesis</keyword>
<keyword evidence="8 9" id="KW-0315">Glutamine amidotransferase</keyword>
<dbReference type="GO" id="GO:0005829">
    <property type="term" value="C:cytosol"/>
    <property type="evidence" value="ECO:0007669"/>
    <property type="project" value="TreeGrafter"/>
</dbReference>
<feature type="active site" evidence="9">
    <location>
        <position position="171"/>
    </location>
</feature>
<dbReference type="InterPro" id="IPR022955">
    <property type="entry name" value="GMP_synthase"/>
</dbReference>
<dbReference type="GO" id="GO:0003921">
    <property type="term" value="F:GMP synthase activity"/>
    <property type="evidence" value="ECO:0007669"/>
    <property type="project" value="InterPro"/>
</dbReference>
<evidence type="ECO:0000256" key="8">
    <source>
        <dbReference type="ARBA" id="ARBA00022962"/>
    </source>
</evidence>
<evidence type="ECO:0000259" key="11">
    <source>
        <dbReference type="PROSITE" id="PS51553"/>
    </source>
</evidence>
<evidence type="ECO:0000256" key="3">
    <source>
        <dbReference type="ARBA" id="ARBA00022598"/>
    </source>
</evidence>
<dbReference type="UniPathway" id="UPA00189">
    <property type="reaction ID" value="UER00296"/>
</dbReference>
<proteinExistence type="inferred from homology"/>
<dbReference type="NCBIfam" id="TIGR00888">
    <property type="entry name" value="guaA_Nterm"/>
    <property type="match status" value="1"/>
</dbReference>
<dbReference type="Proteomes" id="UP000231056">
    <property type="component" value="Unassembled WGS sequence"/>
</dbReference>
<evidence type="ECO:0000256" key="10">
    <source>
        <dbReference type="PROSITE-ProRule" id="PRU00886"/>
    </source>
</evidence>
<dbReference type="InterPro" id="IPR029062">
    <property type="entry name" value="Class_I_gatase-like"/>
</dbReference>
<dbReference type="EC" id="6.3.5.2" evidence="9"/>
<dbReference type="SUPFAM" id="SSF52317">
    <property type="entry name" value="Class I glutamine amidotransferase-like"/>
    <property type="match status" value="1"/>
</dbReference>
<gene>
    <name evidence="9" type="primary">guaA</name>
    <name evidence="12" type="ORF">COV58_01095</name>
</gene>
<feature type="active site" evidence="9">
    <location>
        <position position="173"/>
    </location>
</feature>
<evidence type="ECO:0000256" key="9">
    <source>
        <dbReference type="HAMAP-Rule" id="MF_00344"/>
    </source>
</evidence>
<evidence type="ECO:0000256" key="7">
    <source>
        <dbReference type="ARBA" id="ARBA00022840"/>
    </source>
</evidence>
<feature type="domain" description="GMPS ATP-PPase" evidence="11">
    <location>
        <begin position="199"/>
        <end position="388"/>
    </location>
</feature>
<dbReference type="CDD" id="cd01997">
    <property type="entry name" value="GMP_synthase_C"/>
    <property type="match status" value="1"/>
</dbReference>
<dbReference type="AlphaFoldDB" id="A0A2M6IUU6"/>
<dbReference type="PANTHER" id="PTHR11922">
    <property type="entry name" value="GMP SYNTHASE-RELATED"/>
    <property type="match status" value="1"/>
</dbReference>
<evidence type="ECO:0000256" key="1">
    <source>
        <dbReference type="ARBA" id="ARBA00002332"/>
    </source>
</evidence>
<dbReference type="NCBIfam" id="TIGR00884">
    <property type="entry name" value="guaA_Cterm"/>
    <property type="match status" value="1"/>
</dbReference>
<dbReference type="InterPro" id="IPR001674">
    <property type="entry name" value="GMP_synth_C"/>
</dbReference>
<dbReference type="PROSITE" id="PS51273">
    <property type="entry name" value="GATASE_TYPE_1"/>
    <property type="match status" value="1"/>
</dbReference>
<dbReference type="PRINTS" id="PR00097">
    <property type="entry name" value="ANTSNTHASEII"/>
</dbReference>
<keyword evidence="4 9" id="KW-0547">Nucleotide-binding</keyword>
<evidence type="ECO:0000313" key="13">
    <source>
        <dbReference type="Proteomes" id="UP000231056"/>
    </source>
</evidence>
<dbReference type="Gene3D" id="3.30.300.10">
    <property type="match status" value="1"/>
</dbReference>
<evidence type="ECO:0000256" key="6">
    <source>
        <dbReference type="ARBA" id="ARBA00022755"/>
    </source>
</evidence>
<dbReference type="Pfam" id="PF00117">
    <property type="entry name" value="GATase"/>
    <property type="match status" value="1"/>
</dbReference>
<dbReference type="Pfam" id="PF00958">
    <property type="entry name" value="GMP_synt_C"/>
    <property type="match status" value="1"/>
</dbReference>
<evidence type="ECO:0000256" key="5">
    <source>
        <dbReference type="ARBA" id="ARBA00022749"/>
    </source>
</evidence>
<dbReference type="PRINTS" id="PR00099">
    <property type="entry name" value="CPSGATASE"/>
</dbReference>
<dbReference type="InterPro" id="IPR014729">
    <property type="entry name" value="Rossmann-like_a/b/a_fold"/>
</dbReference>
<dbReference type="PROSITE" id="PS51553">
    <property type="entry name" value="GMPS_ATP_PPASE"/>
    <property type="match status" value="1"/>
</dbReference>
<feature type="binding site" evidence="10">
    <location>
        <begin position="226"/>
        <end position="232"/>
    </location>
    <ligand>
        <name>ATP</name>
        <dbReference type="ChEBI" id="CHEBI:30616"/>
    </ligand>
</feature>
<dbReference type="Gene3D" id="3.40.50.880">
    <property type="match status" value="1"/>
</dbReference>
<dbReference type="CDD" id="cd01742">
    <property type="entry name" value="GATase1_GMP_Synthase"/>
    <property type="match status" value="1"/>
</dbReference>
<keyword evidence="7 9" id="KW-0067">ATP-binding</keyword>
<accession>A0A2M6IUU6</accession>
<dbReference type="HAMAP" id="MF_00344">
    <property type="entry name" value="GMP_synthase"/>
    <property type="match status" value="1"/>
</dbReference>
<dbReference type="SUPFAM" id="SSF52402">
    <property type="entry name" value="Adenine nucleotide alpha hydrolases-like"/>
    <property type="match status" value="1"/>
</dbReference>
<comment type="catalytic activity">
    <reaction evidence="9">
        <text>XMP + L-glutamine + ATP + H2O = GMP + L-glutamate + AMP + diphosphate + 2 H(+)</text>
        <dbReference type="Rhea" id="RHEA:11680"/>
        <dbReference type="ChEBI" id="CHEBI:15377"/>
        <dbReference type="ChEBI" id="CHEBI:15378"/>
        <dbReference type="ChEBI" id="CHEBI:29985"/>
        <dbReference type="ChEBI" id="CHEBI:30616"/>
        <dbReference type="ChEBI" id="CHEBI:33019"/>
        <dbReference type="ChEBI" id="CHEBI:57464"/>
        <dbReference type="ChEBI" id="CHEBI:58115"/>
        <dbReference type="ChEBI" id="CHEBI:58359"/>
        <dbReference type="ChEBI" id="CHEBI:456215"/>
        <dbReference type="EC" id="6.3.5.2"/>
    </reaction>
</comment>
<name>A0A2M6IUU6_9BACT</name>
<dbReference type="FunFam" id="3.40.50.880:FF:000001">
    <property type="entry name" value="GMP synthase [glutamine-hydrolyzing]"/>
    <property type="match status" value="1"/>
</dbReference>
<comment type="pathway">
    <text evidence="2 9">Purine metabolism; GMP biosynthesis; GMP from XMP (L-Gln route): step 1/1.</text>
</comment>
<dbReference type="GO" id="GO:0005524">
    <property type="term" value="F:ATP binding"/>
    <property type="evidence" value="ECO:0007669"/>
    <property type="project" value="UniProtKB-UniRule"/>
</dbReference>
<comment type="function">
    <text evidence="1 9">Catalyzes the synthesis of GMP from XMP.</text>
</comment>
<sequence length="513" mass="57185">MIAIIDFGSQTTHLIGRRLREISIPNIIVEPAEFFEKIKTIKYDGVILSGGPTSVYEKDAPTIDKKIFDIGKPILGICYGEQLIAHLLNGKVKSGKKKEYGPATLTILKKSPLFKIPSSSYELPAKIAVWMNHGDEVQKIPNGFETIGTTDTIPHAAIANEMKNIYGIQFHPEVLHTQFGIQILKNFVKICQLVPTDKPISKDLVTQKIADITDSVGNMNVIGAFSGGVDSSIACLMVYMAIGKQFTPIYIDSGLMREGETEELKNVFVNNYQMKVKIIDATYRFINNLKGVTDPEKKRKIIGQTFIETLQEEAEKHGAKLLVQGTIYPDVIESAGSKHSKNIKSHHNVGGLPKNMKIALLEPLRDFYKDEVRRIGDILDLPKSIVNRHPFPGPGLAIRIIGEVTHVKLNTVRRADQIVREEISKANLDKDLWQVFAIFTGVKTTGVRGDDRAYGETIAIRAVESLDVMSSNFAKLPWEVLEKISVRIVTEITEVNRVVYDVTNKPPGTVEWE</sequence>
<comment type="subunit">
    <text evidence="9">Homodimer.</text>
</comment>
<dbReference type="FunFam" id="3.30.300.10:FF:000002">
    <property type="entry name" value="GMP synthase [glutamine-hydrolyzing]"/>
    <property type="match status" value="1"/>
</dbReference>
<dbReference type="InterPro" id="IPR025777">
    <property type="entry name" value="GMPS_ATP_PPase_dom"/>
</dbReference>
<comment type="caution">
    <text evidence="12">The sequence shown here is derived from an EMBL/GenBank/DDBJ whole genome shotgun (WGS) entry which is preliminary data.</text>
</comment>
<keyword evidence="3 9" id="KW-0436">Ligase</keyword>
<dbReference type="NCBIfam" id="NF000848">
    <property type="entry name" value="PRK00074.1"/>
    <property type="match status" value="1"/>
</dbReference>
<evidence type="ECO:0000256" key="2">
    <source>
        <dbReference type="ARBA" id="ARBA00005153"/>
    </source>
</evidence>
<reference evidence="12 13" key="1">
    <citation type="submission" date="2017-09" db="EMBL/GenBank/DDBJ databases">
        <title>Depth-based differentiation of microbial function through sediment-hosted aquifers and enrichment of novel symbionts in the deep terrestrial subsurface.</title>
        <authorList>
            <person name="Probst A.J."/>
            <person name="Ladd B."/>
            <person name="Jarett J.K."/>
            <person name="Geller-Mcgrath D.E."/>
            <person name="Sieber C.M."/>
            <person name="Emerson J.B."/>
            <person name="Anantharaman K."/>
            <person name="Thomas B.C."/>
            <person name="Malmstrom R."/>
            <person name="Stieglmeier M."/>
            <person name="Klingl A."/>
            <person name="Woyke T."/>
            <person name="Ryan C.M."/>
            <person name="Banfield J.F."/>
        </authorList>
    </citation>
    <scope>NUCLEOTIDE SEQUENCE [LARGE SCALE GENOMIC DNA]</scope>
    <source>
        <strain evidence="12">CG11_big_fil_rev_8_21_14_0_20_36_8</strain>
    </source>
</reference>
<dbReference type="PANTHER" id="PTHR11922:SF2">
    <property type="entry name" value="GMP SYNTHASE [GLUTAMINE-HYDROLYZING]"/>
    <property type="match status" value="1"/>
</dbReference>
<dbReference type="SUPFAM" id="SSF54810">
    <property type="entry name" value="GMP synthetase C-terminal dimerisation domain"/>
    <property type="match status" value="1"/>
</dbReference>
<keyword evidence="6 9" id="KW-0658">Purine biosynthesis</keyword>
<dbReference type="PRINTS" id="PR00096">
    <property type="entry name" value="GATASE"/>
</dbReference>